<dbReference type="AlphaFoldDB" id="A0A068NN39"/>
<dbReference type="Pfam" id="PF04168">
    <property type="entry name" value="Alpha-E"/>
    <property type="match status" value="1"/>
</dbReference>
<keyword evidence="3" id="KW-1185">Reference proteome</keyword>
<accession>A0A068NN39</accession>
<dbReference type="RefSeq" id="WP_025226569.1">
    <property type="nucleotide sequence ID" value="NZ_CP007139.1"/>
</dbReference>
<dbReference type="InterPro" id="IPR051680">
    <property type="entry name" value="ATP-dep_Glu-Cys_Ligase-2"/>
</dbReference>
<reference evidence="2 3" key="1">
    <citation type="journal article" date="2014" name="PLoS ONE">
        <title>The first complete genome sequence of the class fimbriimonadia in the phylum armatimonadetes.</title>
        <authorList>
            <person name="Hu Z.Y."/>
            <person name="Wang Y.Z."/>
            <person name="Im W.T."/>
            <person name="Wang S.Y."/>
            <person name="Zhao G.P."/>
            <person name="Zheng H.J."/>
            <person name="Quan Z.X."/>
        </authorList>
    </citation>
    <scope>NUCLEOTIDE SEQUENCE [LARGE SCALE GENOMIC DNA]</scope>
    <source>
        <strain evidence="2">Gsoil 348</strain>
    </source>
</reference>
<dbReference type="KEGG" id="fgi:OP10G_1449"/>
<dbReference type="PANTHER" id="PTHR34595">
    <property type="entry name" value="BLR5612 PROTEIN"/>
    <property type="match status" value="1"/>
</dbReference>
<dbReference type="OrthoDB" id="9803532at2"/>
<proteinExistence type="predicted"/>
<dbReference type="eggNOG" id="COG2307">
    <property type="taxonomic scope" value="Bacteria"/>
</dbReference>
<dbReference type="PANTHER" id="PTHR34595:SF7">
    <property type="entry name" value="SLL1039 PROTEIN"/>
    <property type="match status" value="1"/>
</dbReference>
<evidence type="ECO:0000259" key="1">
    <source>
        <dbReference type="Pfam" id="PF04168"/>
    </source>
</evidence>
<dbReference type="InterPro" id="IPR007296">
    <property type="entry name" value="DUF403"/>
</dbReference>
<feature type="domain" description="DUF403" evidence="1">
    <location>
        <begin position="1"/>
        <end position="326"/>
    </location>
</feature>
<evidence type="ECO:0000313" key="2">
    <source>
        <dbReference type="EMBL" id="AIE84817.1"/>
    </source>
</evidence>
<sequence>MLSRHAASAFWIGRYIERAEATARMIDVHYHFGLESPLVGELFRWSSILAISSQEEAFNKRYSQQDERSVLHFFAFDTENPSSIQACIRAARENARSIRDQISSEMWECLNRFYLDYQAWDVDRVLETSPFGFFQKVKDGSHLFQGITNRTLMMGEARDFHDAGRFLERADQTTRILDVKYHDLLPRFAVRETVPPTVPAPDSVGGPLDVHGWIAVLKSVGAYEAFSKTFRQGVTPARVAEFLILNPQFPASVRHSIGRIEGCLRRVSGNRDLAPQNEAERAVGRLYSDLNYTRAEEIISGGLHEFLHGVQMRCLDIGNAIYANYLTY</sequence>
<dbReference type="EMBL" id="CP007139">
    <property type="protein sequence ID" value="AIE84817.1"/>
    <property type="molecule type" value="Genomic_DNA"/>
</dbReference>
<dbReference type="STRING" id="661478.OP10G_1449"/>
<gene>
    <name evidence="2" type="ORF">OP10G_1449</name>
</gene>
<evidence type="ECO:0000313" key="3">
    <source>
        <dbReference type="Proteomes" id="UP000027982"/>
    </source>
</evidence>
<name>A0A068NN39_FIMGI</name>
<dbReference type="Proteomes" id="UP000027982">
    <property type="component" value="Chromosome"/>
</dbReference>
<dbReference type="HOGENOM" id="CLU_071567_1_0_0"/>
<organism evidence="2 3">
    <name type="scientific">Fimbriimonas ginsengisoli Gsoil 348</name>
    <dbReference type="NCBI Taxonomy" id="661478"/>
    <lineage>
        <taxon>Bacteria</taxon>
        <taxon>Bacillati</taxon>
        <taxon>Armatimonadota</taxon>
        <taxon>Fimbriimonadia</taxon>
        <taxon>Fimbriimonadales</taxon>
        <taxon>Fimbriimonadaceae</taxon>
        <taxon>Fimbriimonas</taxon>
    </lineage>
</organism>
<protein>
    <submittedName>
        <fullName evidence="2">Protein containing domains DUF403</fullName>
    </submittedName>
</protein>